<feature type="transmembrane region" description="Helical" evidence="6">
    <location>
        <begin position="51"/>
        <end position="71"/>
    </location>
</feature>
<evidence type="ECO:0000256" key="3">
    <source>
        <dbReference type="ARBA" id="ARBA00022989"/>
    </source>
</evidence>
<dbReference type="GO" id="GO:0022857">
    <property type="term" value="F:transmembrane transporter activity"/>
    <property type="evidence" value="ECO:0007669"/>
    <property type="project" value="InterPro"/>
</dbReference>
<feature type="transmembrane region" description="Helical" evidence="6">
    <location>
        <begin position="249"/>
        <end position="272"/>
    </location>
</feature>
<accession>A0A1V6TFH5</accession>
<evidence type="ECO:0000256" key="5">
    <source>
        <dbReference type="SAM" id="MobiDB-lite"/>
    </source>
</evidence>
<dbReference type="Proteomes" id="UP000191285">
    <property type="component" value="Unassembled WGS sequence"/>
</dbReference>
<dbReference type="Gene3D" id="1.20.1720.10">
    <property type="entry name" value="Multidrug resistance protein D"/>
    <property type="match status" value="1"/>
</dbReference>
<comment type="caution">
    <text evidence="8">The sequence shown here is derived from an EMBL/GenBank/DDBJ whole genome shotgun (WGS) entry which is preliminary data.</text>
</comment>
<keyword evidence="9" id="KW-1185">Reference proteome</keyword>
<sequence>MTGRIQFADPPITKKEEPGRIGRENTCEEKGSAQRTLSPGSEIVYPTGWRLILTTIGLLIGFFLSNLDVTIVSSSLTTITDSLEGFEKRSWIITGYLATYTGSMAIWTKGSDIIGRKHTTIAAFIILLGFSIGCARSRTVDQLIIFRALQGLGGAGVYALAILSFYEIAPKTKLPVYSGLMSFCLALASLIGPIIGGALAHGEAWRWVFYINIPLCAIAIIVLTVAMPTNFGLDQHTPSLRTRASYRSFANLDLVGSLLLLSGSFLIISVLNEVNLAFSWSSRTSIALLVLAGISWIGFFGWEWHLSDFPKQDPIFPKRWVFDRAWMGILISSFVTGAVFNVVLVYVPQQAQLLLDKSPLDAGVYLIGYSAVAAVAAALVNIFSSRGRIPFIYSLLVGCTLHTVGIGLLSTIAASTGFHATDIVYEAIAGAGLGVTMGILVLAPPYIVEDRDLSIFPFPREPSAIGYLANHWHLVLSAAIATGFVVQVRFLGGALGLAIASNILNGRLANHLQGILTKHELHVFLENVEKMKNFTPHLKDEVHRVFAESFTTQMRVMIGFAAAQLPAILLLIKPGQQLAARKQRSDSISKQ</sequence>
<dbReference type="OrthoDB" id="440553at2759"/>
<feature type="region of interest" description="Disordered" evidence="5">
    <location>
        <begin position="1"/>
        <end position="33"/>
    </location>
</feature>
<protein>
    <recommendedName>
        <fullName evidence="7">Major facilitator superfamily (MFS) profile domain-containing protein</fullName>
    </recommendedName>
</protein>
<feature type="transmembrane region" description="Helical" evidence="6">
    <location>
        <begin position="362"/>
        <end position="383"/>
    </location>
</feature>
<comment type="subcellular location">
    <subcellularLocation>
        <location evidence="1">Membrane</location>
        <topology evidence="1">Multi-pass membrane protein</topology>
    </subcellularLocation>
</comment>
<evidence type="ECO:0000256" key="6">
    <source>
        <dbReference type="SAM" id="Phobius"/>
    </source>
</evidence>
<evidence type="ECO:0000256" key="1">
    <source>
        <dbReference type="ARBA" id="ARBA00004141"/>
    </source>
</evidence>
<keyword evidence="3 6" id="KW-1133">Transmembrane helix</keyword>
<gene>
    <name evidence="8" type="ORF">PENSTE_c007G05807</name>
</gene>
<feature type="transmembrane region" description="Helical" evidence="6">
    <location>
        <begin position="284"/>
        <end position="304"/>
    </location>
</feature>
<dbReference type="AlphaFoldDB" id="A0A1V6TFH5"/>
<evidence type="ECO:0000259" key="7">
    <source>
        <dbReference type="PROSITE" id="PS50850"/>
    </source>
</evidence>
<keyword evidence="4 6" id="KW-0472">Membrane</keyword>
<dbReference type="Pfam" id="PF07690">
    <property type="entry name" value="MFS_1"/>
    <property type="match status" value="1"/>
</dbReference>
<feature type="transmembrane region" description="Helical" evidence="6">
    <location>
        <begin position="178"/>
        <end position="201"/>
    </location>
</feature>
<dbReference type="InterPro" id="IPR036259">
    <property type="entry name" value="MFS_trans_sf"/>
</dbReference>
<organism evidence="8 9">
    <name type="scientific">Penicillium steckii</name>
    <dbReference type="NCBI Taxonomy" id="303698"/>
    <lineage>
        <taxon>Eukaryota</taxon>
        <taxon>Fungi</taxon>
        <taxon>Dikarya</taxon>
        <taxon>Ascomycota</taxon>
        <taxon>Pezizomycotina</taxon>
        <taxon>Eurotiomycetes</taxon>
        <taxon>Eurotiomycetidae</taxon>
        <taxon>Eurotiales</taxon>
        <taxon>Aspergillaceae</taxon>
        <taxon>Penicillium</taxon>
    </lineage>
</organism>
<feature type="transmembrane region" description="Helical" evidence="6">
    <location>
        <begin position="144"/>
        <end position="166"/>
    </location>
</feature>
<feature type="transmembrane region" description="Helical" evidence="6">
    <location>
        <begin position="423"/>
        <end position="443"/>
    </location>
</feature>
<dbReference type="InterPro" id="IPR020846">
    <property type="entry name" value="MFS_dom"/>
</dbReference>
<evidence type="ECO:0000313" key="8">
    <source>
        <dbReference type="EMBL" id="OQE24599.1"/>
    </source>
</evidence>
<feature type="transmembrane region" description="Helical" evidence="6">
    <location>
        <begin position="325"/>
        <end position="347"/>
    </location>
</feature>
<dbReference type="SUPFAM" id="SSF103473">
    <property type="entry name" value="MFS general substrate transporter"/>
    <property type="match status" value="1"/>
</dbReference>
<dbReference type="PRINTS" id="PR01036">
    <property type="entry name" value="TCRTETB"/>
</dbReference>
<dbReference type="GO" id="GO:0005886">
    <property type="term" value="C:plasma membrane"/>
    <property type="evidence" value="ECO:0007669"/>
    <property type="project" value="TreeGrafter"/>
</dbReference>
<dbReference type="PANTHER" id="PTHR23501:SF43">
    <property type="entry name" value="MULTIDRUG TRANSPORTER, PUTATIVE (AFU_ORTHOLOGUE AFUA_6G03040)-RELATED"/>
    <property type="match status" value="1"/>
</dbReference>
<reference evidence="9" key="1">
    <citation type="journal article" date="2017" name="Nat. Microbiol.">
        <title>Global analysis of biosynthetic gene clusters reveals vast potential of secondary metabolite production in Penicillium species.</title>
        <authorList>
            <person name="Nielsen J.C."/>
            <person name="Grijseels S."/>
            <person name="Prigent S."/>
            <person name="Ji B."/>
            <person name="Dainat J."/>
            <person name="Nielsen K.F."/>
            <person name="Frisvad J.C."/>
            <person name="Workman M."/>
            <person name="Nielsen J."/>
        </authorList>
    </citation>
    <scope>NUCLEOTIDE SEQUENCE [LARGE SCALE GENOMIC DNA]</scope>
    <source>
        <strain evidence="9">IBT 24891</strain>
    </source>
</reference>
<dbReference type="PANTHER" id="PTHR23501">
    <property type="entry name" value="MAJOR FACILITATOR SUPERFAMILY"/>
    <property type="match status" value="1"/>
</dbReference>
<dbReference type="STRING" id="303698.A0A1V6TFH5"/>
<evidence type="ECO:0000313" key="9">
    <source>
        <dbReference type="Proteomes" id="UP000191285"/>
    </source>
</evidence>
<feature type="domain" description="Major facilitator superfamily (MFS) profile" evidence="7">
    <location>
        <begin position="54"/>
        <end position="579"/>
    </location>
</feature>
<feature type="transmembrane region" description="Helical" evidence="6">
    <location>
        <begin position="207"/>
        <end position="228"/>
    </location>
</feature>
<feature type="compositionally biased region" description="Basic and acidic residues" evidence="5">
    <location>
        <begin position="12"/>
        <end position="32"/>
    </location>
</feature>
<proteinExistence type="predicted"/>
<dbReference type="EMBL" id="MLKD01000007">
    <property type="protein sequence ID" value="OQE24599.1"/>
    <property type="molecule type" value="Genomic_DNA"/>
</dbReference>
<dbReference type="InterPro" id="IPR011701">
    <property type="entry name" value="MFS"/>
</dbReference>
<name>A0A1V6TFH5_9EURO</name>
<keyword evidence="2 6" id="KW-0812">Transmembrane</keyword>
<feature type="transmembrane region" description="Helical" evidence="6">
    <location>
        <begin position="120"/>
        <end position="138"/>
    </location>
</feature>
<feature type="transmembrane region" description="Helical" evidence="6">
    <location>
        <begin position="91"/>
        <end position="108"/>
    </location>
</feature>
<feature type="transmembrane region" description="Helical" evidence="6">
    <location>
        <begin position="464"/>
        <end position="486"/>
    </location>
</feature>
<evidence type="ECO:0000256" key="2">
    <source>
        <dbReference type="ARBA" id="ARBA00022692"/>
    </source>
</evidence>
<feature type="transmembrane region" description="Helical" evidence="6">
    <location>
        <begin position="395"/>
        <end position="417"/>
    </location>
</feature>
<dbReference type="PROSITE" id="PS50850">
    <property type="entry name" value="MFS"/>
    <property type="match status" value="1"/>
</dbReference>
<evidence type="ECO:0000256" key="4">
    <source>
        <dbReference type="ARBA" id="ARBA00023136"/>
    </source>
</evidence>